<dbReference type="SUPFAM" id="SSF54427">
    <property type="entry name" value="NTF2-like"/>
    <property type="match status" value="1"/>
</dbReference>
<dbReference type="InterPro" id="IPR037401">
    <property type="entry name" value="SnoaL-like"/>
</dbReference>
<sequence length="149" mass="16667">MTTQAAPQVRDSAFDRLYSEVQQFYARHMQLLDAGAADAWGATFTADGSFDVPTLPEPVHGRENLVAMMRRTAAELAAAGDQRRHWHGMLDVQPQPDGTVLVRCYALVFSTLEGGEPRLHRTCVCTDVLVREEGGLRVRSRRVTRDDLR</sequence>
<dbReference type="Pfam" id="PF13577">
    <property type="entry name" value="SnoaL_4"/>
    <property type="match status" value="1"/>
</dbReference>
<evidence type="ECO:0000259" key="1">
    <source>
        <dbReference type="Pfam" id="PF13577"/>
    </source>
</evidence>
<dbReference type="CDD" id="cd00531">
    <property type="entry name" value="NTF2_like"/>
    <property type="match status" value="1"/>
</dbReference>
<dbReference type="Gene3D" id="3.10.450.50">
    <property type="match status" value="1"/>
</dbReference>
<proteinExistence type="predicted"/>
<reference evidence="2" key="1">
    <citation type="journal article" date="2012" name="Angew. Chem. Int. Ed. Engl.">
        <title>Heterologous Expression and Manipulation of Three Tetracycline Biosynthetic Pathways.</title>
        <authorList>
            <person name="Wang P."/>
            <person name="Kim W."/>
            <person name="Pickens L.B."/>
            <person name="Gao X."/>
            <person name="Tang Y."/>
        </authorList>
    </citation>
    <scope>NUCLEOTIDE SEQUENCE</scope>
    <source>
        <strain evidence="2">SC14051</strain>
    </source>
</reference>
<organism evidence="2">
    <name type="scientific">Dactylosporangium sp. SC14051</name>
    <dbReference type="NCBI Taxonomy" id="1239282"/>
    <lineage>
        <taxon>Bacteria</taxon>
        <taxon>Bacillati</taxon>
        <taxon>Actinomycetota</taxon>
        <taxon>Actinomycetes</taxon>
        <taxon>Micromonosporales</taxon>
        <taxon>Micromonosporaceae</taxon>
        <taxon>Dactylosporangium</taxon>
    </lineage>
</organism>
<dbReference type="InterPro" id="IPR032710">
    <property type="entry name" value="NTF2-like_dom_sf"/>
</dbReference>
<accession>K4I7V9</accession>
<gene>
    <name evidence="2" type="primary">dacG</name>
</gene>
<evidence type="ECO:0000313" key="2">
    <source>
        <dbReference type="EMBL" id="AFU65898.1"/>
    </source>
</evidence>
<dbReference type="AlphaFoldDB" id="K4I7V9"/>
<name>K4I7V9_9ACTN</name>
<feature type="domain" description="SnoaL-like" evidence="1">
    <location>
        <begin position="18"/>
        <end position="142"/>
    </location>
</feature>
<protein>
    <submittedName>
        <fullName evidence="2">DacG</fullName>
    </submittedName>
</protein>
<dbReference type="EMBL" id="JX262387">
    <property type="protein sequence ID" value="AFU65898.1"/>
    <property type="molecule type" value="Genomic_DNA"/>
</dbReference>